<evidence type="ECO:0000313" key="2">
    <source>
        <dbReference type="EMBL" id="ACO48201.1"/>
    </source>
</evidence>
<accession>C1D3X2</accession>
<dbReference type="GO" id="GO:0005737">
    <property type="term" value="C:cytoplasm"/>
    <property type="evidence" value="ECO:0007669"/>
    <property type="project" value="TreeGrafter"/>
</dbReference>
<dbReference type="HOGENOM" id="CLU_042088_3_1_0"/>
<dbReference type="Pfam" id="PF02423">
    <property type="entry name" value="OCD_Mu_crystall"/>
    <property type="match status" value="1"/>
</dbReference>
<reference evidence="2 3" key="1">
    <citation type="journal article" date="2009" name="PLoS Genet.">
        <title>Alliance of proteomics and genomics to unravel the specificities of Sahara bacterium Deinococcus deserti.</title>
        <authorList>
            <person name="de Groot A."/>
            <person name="Dulermo R."/>
            <person name="Ortet P."/>
            <person name="Blanchard L."/>
            <person name="Guerin P."/>
            <person name="Fernandez B."/>
            <person name="Vacherie B."/>
            <person name="Dossat C."/>
            <person name="Jolivet E."/>
            <person name="Siguier P."/>
            <person name="Chandler M."/>
            <person name="Barakat M."/>
            <person name="Dedieu A."/>
            <person name="Barbe V."/>
            <person name="Heulin T."/>
            <person name="Sommer S."/>
            <person name="Achouak W."/>
            <person name="Armengaud J."/>
        </authorList>
    </citation>
    <scope>NUCLEOTIDE SEQUENCE [LARGE SCALE GENOMIC DNA]</scope>
    <source>
        <strain evidence="3">DSM 17065 / CIP 109153 / LMG 22923 / VCD115</strain>
        <plasmid evidence="3">pDeide3</plasmid>
    </source>
</reference>
<gene>
    <name evidence="2" type="ordered locus">Deide_3p02410</name>
</gene>
<dbReference type="KEGG" id="ddr:Deide_3p02410"/>
<organism evidence="2 3">
    <name type="scientific">Deinococcus deserti (strain DSM 17065 / CIP 109153 / LMG 22923 / VCD115)</name>
    <dbReference type="NCBI Taxonomy" id="546414"/>
    <lineage>
        <taxon>Bacteria</taxon>
        <taxon>Thermotogati</taxon>
        <taxon>Deinococcota</taxon>
        <taxon>Deinococci</taxon>
        <taxon>Deinococcales</taxon>
        <taxon>Deinococcaceae</taxon>
        <taxon>Deinococcus</taxon>
    </lineage>
</organism>
<dbReference type="Gene3D" id="3.40.50.720">
    <property type="entry name" value="NAD(P)-binding Rossmann-like Domain"/>
    <property type="match status" value="1"/>
</dbReference>
<dbReference type="GO" id="GO:0019752">
    <property type="term" value="P:carboxylic acid metabolic process"/>
    <property type="evidence" value="ECO:0007669"/>
    <property type="project" value="UniProtKB-ARBA"/>
</dbReference>
<keyword evidence="2" id="KW-0614">Plasmid</keyword>
<evidence type="ECO:0000313" key="3">
    <source>
        <dbReference type="Proteomes" id="UP000002208"/>
    </source>
</evidence>
<protein>
    <submittedName>
        <fullName evidence="2">Putative Ornithine cyclodeaminase</fullName>
    </submittedName>
</protein>
<evidence type="ECO:0000256" key="1">
    <source>
        <dbReference type="ARBA" id="ARBA00008903"/>
    </source>
</evidence>
<dbReference type="PIRSF" id="PIRSF001439">
    <property type="entry name" value="CryM"/>
    <property type="match status" value="1"/>
</dbReference>
<dbReference type="Proteomes" id="UP000002208">
    <property type="component" value="Plasmid 3"/>
</dbReference>
<keyword evidence="3" id="KW-1185">Reference proteome</keyword>
<dbReference type="PANTHER" id="PTHR13812:SF19">
    <property type="entry name" value="KETIMINE REDUCTASE MU-CRYSTALLIN"/>
    <property type="match status" value="1"/>
</dbReference>
<dbReference type="FunFam" id="3.40.50.720:FF:000311">
    <property type="entry name" value="Ornithine cyclodeaminase"/>
    <property type="match status" value="1"/>
</dbReference>
<geneLocation type="plasmid" evidence="3">
    <name>pDeide3</name>
</geneLocation>
<dbReference type="SUPFAM" id="SSF51735">
    <property type="entry name" value="NAD(P)-binding Rossmann-fold domains"/>
    <property type="match status" value="1"/>
</dbReference>
<name>C1D3X2_DEIDV</name>
<dbReference type="InterPro" id="IPR036291">
    <property type="entry name" value="NAD(P)-bd_dom_sf"/>
</dbReference>
<comment type="similarity">
    <text evidence="1">Belongs to the ornithine cyclodeaminase/mu-crystallin family.</text>
</comment>
<dbReference type="AlphaFoldDB" id="C1D3X2"/>
<dbReference type="GO" id="GO:0016491">
    <property type="term" value="F:oxidoreductase activity"/>
    <property type="evidence" value="ECO:0007669"/>
    <property type="project" value="UniProtKB-ARBA"/>
</dbReference>
<dbReference type="RefSeq" id="WP_012695073.1">
    <property type="nucleotide sequence ID" value="NC_012528.1"/>
</dbReference>
<dbReference type="EMBL" id="CP001117">
    <property type="protein sequence ID" value="ACO48201.1"/>
    <property type="molecule type" value="Genomic_DNA"/>
</dbReference>
<dbReference type="InterPro" id="IPR003462">
    <property type="entry name" value="ODC_Mu_crystall"/>
</dbReference>
<dbReference type="Gene3D" id="3.30.1780.10">
    <property type="entry name" value="ornithine cyclodeaminase, domain 1"/>
    <property type="match status" value="1"/>
</dbReference>
<proteinExistence type="inferred from homology"/>
<dbReference type="InterPro" id="IPR023401">
    <property type="entry name" value="ODC_N"/>
</dbReference>
<dbReference type="PANTHER" id="PTHR13812">
    <property type="entry name" value="KETIMINE REDUCTASE MU-CRYSTALLIN"/>
    <property type="match status" value="1"/>
</dbReference>
<dbReference type="OrthoDB" id="9792005at2"/>
<sequence length="331" mass="35316">MNHGAMPLTVLSDTVIRSLLDEREVIDIVRDAFAADGRGQAAVLPVVGHSLNGGRYSIKTSHLQLSGHHEVFGLKMGSYYPDNVRRGLPTHSAVMLMGDPVTGQPHALLAANVITEARTAAAGAVAAQMLSRPDAQVVALFGTGGQALAQLRALQEVRSLKEVRVWSRTPERAEAFVEAADLPGLAVRAVPDGQAACEDADIVVTVTPAEEPIISRQWIRPGTHINAMGSDAPGKQELDPYLVAVAKVVVDRRAQSLTIGEMQRPVALQLVQPEDIYAELGELCAGLKPGREHSEEITVFDSTGVSFQDTALAGHLLRLAEQRCVGEVVSL</sequence>